<dbReference type="Proteomes" id="UP001634394">
    <property type="component" value="Unassembled WGS sequence"/>
</dbReference>
<dbReference type="InterPro" id="IPR035976">
    <property type="entry name" value="Sushi/SCR/CCP_sf"/>
</dbReference>
<dbReference type="SUPFAM" id="SSF57535">
    <property type="entry name" value="Complement control module/SCR domain"/>
    <property type="match status" value="1"/>
</dbReference>
<organism evidence="5 6">
    <name type="scientific">Sinanodonta woodiana</name>
    <name type="common">Chinese pond mussel</name>
    <name type="synonym">Anodonta woodiana</name>
    <dbReference type="NCBI Taxonomy" id="1069815"/>
    <lineage>
        <taxon>Eukaryota</taxon>
        <taxon>Metazoa</taxon>
        <taxon>Spiralia</taxon>
        <taxon>Lophotrochozoa</taxon>
        <taxon>Mollusca</taxon>
        <taxon>Bivalvia</taxon>
        <taxon>Autobranchia</taxon>
        <taxon>Heteroconchia</taxon>
        <taxon>Palaeoheterodonta</taxon>
        <taxon>Unionida</taxon>
        <taxon>Unionoidea</taxon>
        <taxon>Unionidae</taxon>
        <taxon>Unioninae</taxon>
        <taxon>Sinanodonta</taxon>
    </lineage>
</organism>
<feature type="non-terminal residue" evidence="5">
    <location>
        <position position="50"/>
    </location>
</feature>
<dbReference type="CDD" id="cd00033">
    <property type="entry name" value="CCP"/>
    <property type="match status" value="1"/>
</dbReference>
<evidence type="ECO:0000256" key="1">
    <source>
        <dbReference type="ARBA" id="ARBA00023157"/>
    </source>
</evidence>
<evidence type="ECO:0000313" key="6">
    <source>
        <dbReference type="Proteomes" id="UP001634394"/>
    </source>
</evidence>
<dbReference type="AlphaFoldDB" id="A0ABD3WBG5"/>
<name>A0ABD3WBG5_SINWO</name>
<reference evidence="5 6" key="1">
    <citation type="submission" date="2024-11" db="EMBL/GenBank/DDBJ databases">
        <title>Chromosome-level genome assembly of the freshwater bivalve Anodonta woodiana.</title>
        <authorList>
            <person name="Chen X."/>
        </authorList>
    </citation>
    <scope>NUCLEOTIDE SEQUENCE [LARGE SCALE GENOMIC DNA]</scope>
    <source>
        <strain evidence="5">MN2024</strain>
        <tissue evidence="5">Gills</tissue>
    </source>
</reference>
<feature type="region of interest" description="Disordered" evidence="3">
    <location>
        <begin position="28"/>
        <end position="50"/>
    </location>
</feature>
<proteinExistence type="predicted"/>
<comment type="caution">
    <text evidence="2">Lacks conserved residue(s) required for the propagation of feature annotation.</text>
</comment>
<keyword evidence="2" id="KW-0768">Sushi</keyword>
<dbReference type="Pfam" id="PF00084">
    <property type="entry name" value="Sushi"/>
    <property type="match status" value="1"/>
</dbReference>
<dbReference type="InterPro" id="IPR000436">
    <property type="entry name" value="Sushi_SCR_CCP_dom"/>
</dbReference>
<evidence type="ECO:0000256" key="3">
    <source>
        <dbReference type="SAM" id="MobiDB-lite"/>
    </source>
</evidence>
<evidence type="ECO:0000256" key="2">
    <source>
        <dbReference type="PROSITE-ProRule" id="PRU00302"/>
    </source>
</evidence>
<feature type="domain" description="Sushi" evidence="4">
    <location>
        <begin position="1"/>
        <end position="50"/>
    </location>
</feature>
<dbReference type="Gene3D" id="2.10.70.10">
    <property type="entry name" value="Complement Module, domain 1"/>
    <property type="match status" value="1"/>
</dbReference>
<feature type="compositionally biased region" description="Polar residues" evidence="3">
    <location>
        <begin position="29"/>
        <end position="50"/>
    </location>
</feature>
<protein>
    <recommendedName>
        <fullName evidence="4">Sushi domain-containing protein</fullName>
    </recommendedName>
</protein>
<feature type="non-terminal residue" evidence="5">
    <location>
        <position position="1"/>
    </location>
</feature>
<dbReference type="EMBL" id="JBJQND010000007">
    <property type="protein sequence ID" value="KAL3870961.1"/>
    <property type="molecule type" value="Genomic_DNA"/>
</dbReference>
<gene>
    <name evidence="5" type="ORF">ACJMK2_038986</name>
</gene>
<keyword evidence="1" id="KW-1015">Disulfide bond</keyword>
<dbReference type="PROSITE" id="PS50923">
    <property type="entry name" value="SUSHI"/>
    <property type="match status" value="1"/>
</dbReference>
<sequence length="50" mass="5394">HGYMKCTSTDPIYGTRCSIECDEGFERSGASTTECTKSGTWTSDTSQSCS</sequence>
<accession>A0ABD3WBG5</accession>
<comment type="caution">
    <text evidence="5">The sequence shown here is derived from an EMBL/GenBank/DDBJ whole genome shotgun (WGS) entry which is preliminary data.</text>
</comment>
<evidence type="ECO:0000313" key="5">
    <source>
        <dbReference type="EMBL" id="KAL3870961.1"/>
    </source>
</evidence>
<evidence type="ECO:0000259" key="4">
    <source>
        <dbReference type="PROSITE" id="PS50923"/>
    </source>
</evidence>
<keyword evidence="6" id="KW-1185">Reference proteome</keyword>